<dbReference type="Proteomes" id="UP001214441">
    <property type="component" value="Unassembled WGS sequence"/>
</dbReference>
<dbReference type="Pfam" id="PF19054">
    <property type="entry name" value="DUF5753"/>
    <property type="match status" value="1"/>
</dbReference>
<dbReference type="SMART" id="SM00530">
    <property type="entry name" value="HTH_XRE"/>
    <property type="match status" value="1"/>
</dbReference>
<dbReference type="Pfam" id="PF13560">
    <property type="entry name" value="HTH_31"/>
    <property type="match status" value="1"/>
</dbReference>
<dbReference type="SUPFAM" id="SSF47413">
    <property type="entry name" value="lambda repressor-like DNA-binding domains"/>
    <property type="match status" value="1"/>
</dbReference>
<dbReference type="RefSeq" id="WP_274043550.1">
    <property type="nucleotide sequence ID" value="NZ_JANCPR020000002.1"/>
</dbReference>
<dbReference type="InterPro" id="IPR010982">
    <property type="entry name" value="Lambda_DNA-bd_dom_sf"/>
</dbReference>
<dbReference type="Gene3D" id="1.10.260.40">
    <property type="entry name" value="lambda repressor-like DNA-binding domains"/>
    <property type="match status" value="1"/>
</dbReference>
<keyword evidence="3" id="KW-1185">Reference proteome</keyword>
<reference evidence="2 3" key="1">
    <citation type="submission" date="2023-05" db="EMBL/GenBank/DDBJ databases">
        <title>Streptantibioticus silvisoli sp. nov., acidotolerant actinomycetes 1 from pine litter.</title>
        <authorList>
            <person name="Swiecimska M."/>
            <person name="Golinska P."/>
            <person name="Sangal V."/>
            <person name="Wachnowicz B."/>
            <person name="Goodfellow M."/>
        </authorList>
    </citation>
    <scope>NUCLEOTIDE SEQUENCE [LARGE SCALE GENOMIC DNA]</scope>
    <source>
        <strain evidence="2 3">DSM 42109</strain>
    </source>
</reference>
<protein>
    <submittedName>
        <fullName evidence="2">Helix-turn-helix transcriptional regulator</fullName>
    </submittedName>
</protein>
<dbReference type="InterPro" id="IPR001387">
    <property type="entry name" value="Cro/C1-type_HTH"/>
</dbReference>
<dbReference type="PROSITE" id="PS50943">
    <property type="entry name" value="HTH_CROC1"/>
    <property type="match status" value="1"/>
</dbReference>
<dbReference type="CDD" id="cd00093">
    <property type="entry name" value="HTH_XRE"/>
    <property type="match status" value="1"/>
</dbReference>
<organism evidence="2 3">
    <name type="scientific">Streptomyces iconiensis</name>
    <dbReference type="NCBI Taxonomy" id="1384038"/>
    <lineage>
        <taxon>Bacteria</taxon>
        <taxon>Bacillati</taxon>
        <taxon>Actinomycetota</taxon>
        <taxon>Actinomycetes</taxon>
        <taxon>Kitasatosporales</taxon>
        <taxon>Streptomycetaceae</taxon>
        <taxon>Streptomyces</taxon>
    </lineage>
</organism>
<name>A0ABT6ZP46_9ACTN</name>
<gene>
    <name evidence="2" type="ORF">NMN56_002470</name>
</gene>
<accession>A0ABT6ZP46</accession>
<evidence type="ECO:0000313" key="2">
    <source>
        <dbReference type="EMBL" id="MDJ1130832.1"/>
    </source>
</evidence>
<evidence type="ECO:0000313" key="3">
    <source>
        <dbReference type="Proteomes" id="UP001214441"/>
    </source>
</evidence>
<dbReference type="InterPro" id="IPR043917">
    <property type="entry name" value="DUF5753"/>
</dbReference>
<evidence type="ECO:0000259" key="1">
    <source>
        <dbReference type="PROSITE" id="PS50943"/>
    </source>
</evidence>
<dbReference type="EMBL" id="JANCPR020000002">
    <property type="protein sequence ID" value="MDJ1130832.1"/>
    <property type="molecule type" value="Genomic_DNA"/>
</dbReference>
<comment type="caution">
    <text evidence="2">The sequence shown here is derived from an EMBL/GenBank/DDBJ whole genome shotgun (WGS) entry which is preliminary data.</text>
</comment>
<sequence length="277" mass="30895">MTQPKNLDPFTSPKTFYGAELRRHREDAGLSQDQLGERVFCSGAYIGQFESAIRRPQVAFSKQFDDTFHSGEHFQRLCRLVHEAEKHPEYYADAAELEKLAKTICEYSPMLVPGFLQTEAYARALSRATQPLASEEEIERHVKTRMDRARQLLDPTGPKLWAILHEAALRITVGSPEVMREQLLHIAEIARTRGALVQVQPNSAGPHPFMMGTVLLMTFDDAPSVVYSEGAHSGQLIDDPALVERNQESYDLARAAALSPEASQALIASATKDYTTP</sequence>
<proteinExistence type="predicted"/>
<feature type="domain" description="HTH cro/C1-type" evidence="1">
    <location>
        <begin position="21"/>
        <end position="56"/>
    </location>
</feature>